<proteinExistence type="predicted"/>
<feature type="domain" description="C-type lectin" evidence="2">
    <location>
        <begin position="142"/>
        <end position="258"/>
    </location>
</feature>
<evidence type="ECO:0000313" key="4">
    <source>
        <dbReference type="Proteomes" id="UP001152759"/>
    </source>
</evidence>
<dbReference type="PROSITE" id="PS50041">
    <property type="entry name" value="C_TYPE_LECTIN_2"/>
    <property type="match status" value="1"/>
</dbReference>
<dbReference type="AlphaFoldDB" id="A0A9P0EXW5"/>
<dbReference type="SMART" id="SM00034">
    <property type="entry name" value="CLECT"/>
    <property type="match status" value="1"/>
</dbReference>
<dbReference type="SUPFAM" id="SSF56436">
    <property type="entry name" value="C-type lectin-like"/>
    <property type="match status" value="1"/>
</dbReference>
<dbReference type="Gene3D" id="3.10.100.10">
    <property type="entry name" value="Mannose-Binding Protein A, subunit A"/>
    <property type="match status" value="1"/>
</dbReference>
<dbReference type="EMBL" id="OU963871">
    <property type="protein sequence ID" value="CAH0383555.1"/>
    <property type="molecule type" value="Genomic_DNA"/>
</dbReference>
<reference evidence="3" key="1">
    <citation type="submission" date="2021-12" db="EMBL/GenBank/DDBJ databases">
        <authorList>
            <person name="King R."/>
        </authorList>
    </citation>
    <scope>NUCLEOTIDE SEQUENCE</scope>
</reference>
<feature type="signal peptide" evidence="1">
    <location>
        <begin position="1"/>
        <end position="27"/>
    </location>
</feature>
<evidence type="ECO:0000259" key="2">
    <source>
        <dbReference type="PROSITE" id="PS50041"/>
    </source>
</evidence>
<protein>
    <recommendedName>
        <fullName evidence="2">C-type lectin domain-containing protein</fullName>
    </recommendedName>
</protein>
<dbReference type="PROSITE" id="PS51257">
    <property type="entry name" value="PROKAR_LIPOPROTEIN"/>
    <property type="match status" value="1"/>
</dbReference>
<dbReference type="InterPro" id="IPR016187">
    <property type="entry name" value="CTDL_fold"/>
</dbReference>
<organism evidence="3 4">
    <name type="scientific">Bemisia tabaci</name>
    <name type="common">Sweetpotato whitefly</name>
    <name type="synonym">Aleurodes tabaci</name>
    <dbReference type="NCBI Taxonomy" id="7038"/>
    <lineage>
        <taxon>Eukaryota</taxon>
        <taxon>Metazoa</taxon>
        <taxon>Ecdysozoa</taxon>
        <taxon>Arthropoda</taxon>
        <taxon>Hexapoda</taxon>
        <taxon>Insecta</taxon>
        <taxon>Pterygota</taxon>
        <taxon>Neoptera</taxon>
        <taxon>Paraneoptera</taxon>
        <taxon>Hemiptera</taxon>
        <taxon>Sternorrhyncha</taxon>
        <taxon>Aleyrodoidea</taxon>
        <taxon>Aleyrodidae</taxon>
        <taxon>Aleyrodinae</taxon>
        <taxon>Bemisia</taxon>
    </lineage>
</organism>
<name>A0A9P0EXW5_BEMTA</name>
<sequence length="335" mass="36844">MDPRIKSGGKLAFLIAGALAAWGACAGRSDEKLMRCAEITKKPATRFHLVQPCSFSRMVIVGLTRAPSLERCAVFAHRKQGLAINYNQAGNDMASNCLVLDCPEYDTLLSLQPHSSFDYYSLYSRPIPEENTTCIPGVGMVYLHRGKVNYSEAEDLCENKGGRLASVVSESRTNGLSRLVATLGTQNKLTVAYVGLADTKVEGQFISSKNEPLRCFPYRAWAPSEPRHKKSREDCAVIDSRNSWRVVDCKSKHPFLCELTPSGPLQDDVQACYRLADIKMKAMCLARANYSEFLSTTENPDRCQELEAIGMANLNRTLSAEGSLHNATMGTQGAT</sequence>
<keyword evidence="4" id="KW-1185">Reference proteome</keyword>
<evidence type="ECO:0000313" key="3">
    <source>
        <dbReference type="EMBL" id="CAH0383555.1"/>
    </source>
</evidence>
<dbReference type="PANTHER" id="PTHR22801:SF63">
    <property type="entry name" value="C-TYPE LECTIN DOMAIN-CONTAINING PROTEIN"/>
    <property type="match status" value="1"/>
</dbReference>
<dbReference type="Pfam" id="PF00059">
    <property type="entry name" value="Lectin_C"/>
    <property type="match status" value="1"/>
</dbReference>
<keyword evidence="1" id="KW-0732">Signal</keyword>
<dbReference type="InterPro" id="IPR001304">
    <property type="entry name" value="C-type_lectin-like"/>
</dbReference>
<dbReference type="InterPro" id="IPR016186">
    <property type="entry name" value="C-type_lectin-like/link_sf"/>
</dbReference>
<feature type="chain" id="PRO_5040256989" description="C-type lectin domain-containing protein" evidence="1">
    <location>
        <begin position="28"/>
        <end position="335"/>
    </location>
</feature>
<dbReference type="PANTHER" id="PTHR22801">
    <property type="entry name" value="LITHOSTATHINE"/>
    <property type="match status" value="1"/>
</dbReference>
<gene>
    <name evidence="3" type="ORF">BEMITA_LOCUS2993</name>
</gene>
<accession>A0A9P0EXW5</accession>
<dbReference type="Proteomes" id="UP001152759">
    <property type="component" value="Chromosome 10"/>
</dbReference>
<evidence type="ECO:0000256" key="1">
    <source>
        <dbReference type="SAM" id="SignalP"/>
    </source>
</evidence>
<dbReference type="InterPro" id="IPR050801">
    <property type="entry name" value="Ca-Dep_Lectins_ImmuneDev"/>
</dbReference>